<protein>
    <submittedName>
        <fullName evidence="1">Uncharacterized protein</fullName>
    </submittedName>
</protein>
<sequence length="85" mass="9928">MLEFFTRMLRFRTRTLSFFYSDVGAFYSARNQVATSSYLLIAMTMFLSNWLGETRNEQYPRGSFREGTTWESDFGDYGIIGAFAK</sequence>
<name>A0A2W2AMA5_9BACT</name>
<proteinExistence type="predicted"/>
<keyword evidence="2" id="KW-1185">Reference proteome</keyword>
<organism evidence="1 2">
    <name type="scientific">Taibaiella soli</name>
    <dbReference type="NCBI Taxonomy" id="1649169"/>
    <lineage>
        <taxon>Bacteria</taxon>
        <taxon>Pseudomonadati</taxon>
        <taxon>Bacteroidota</taxon>
        <taxon>Chitinophagia</taxon>
        <taxon>Chitinophagales</taxon>
        <taxon>Chitinophagaceae</taxon>
        <taxon>Taibaiella</taxon>
    </lineage>
</organism>
<dbReference type="Proteomes" id="UP000248745">
    <property type="component" value="Unassembled WGS sequence"/>
</dbReference>
<dbReference type="EMBL" id="QKTW01000013">
    <property type="protein sequence ID" value="PZF73440.1"/>
    <property type="molecule type" value="Genomic_DNA"/>
</dbReference>
<reference evidence="1 2" key="1">
    <citation type="submission" date="2018-06" db="EMBL/GenBank/DDBJ databases">
        <title>Mucibacter soli gen. nov., sp. nov., a new member of the family Chitinophagaceae producing mucin.</title>
        <authorList>
            <person name="Kim M.-K."/>
            <person name="Park S."/>
            <person name="Kim T.-S."/>
            <person name="Joung Y."/>
            <person name="Han J.-H."/>
            <person name="Kim S.B."/>
        </authorList>
    </citation>
    <scope>NUCLEOTIDE SEQUENCE [LARGE SCALE GENOMIC DNA]</scope>
    <source>
        <strain evidence="1 2">R1-15</strain>
    </source>
</reference>
<gene>
    <name evidence="1" type="ORF">DN068_08605</name>
</gene>
<accession>A0A2W2AMA5</accession>
<evidence type="ECO:0000313" key="1">
    <source>
        <dbReference type="EMBL" id="PZF73440.1"/>
    </source>
</evidence>
<evidence type="ECO:0000313" key="2">
    <source>
        <dbReference type="Proteomes" id="UP000248745"/>
    </source>
</evidence>
<comment type="caution">
    <text evidence="1">The sequence shown here is derived from an EMBL/GenBank/DDBJ whole genome shotgun (WGS) entry which is preliminary data.</text>
</comment>
<dbReference type="AlphaFoldDB" id="A0A2W2AMA5"/>